<dbReference type="GeneID" id="54455481"/>
<keyword evidence="3" id="KW-1185">Reference proteome</keyword>
<accession>A0A6A6Y2R9</accession>
<feature type="domain" description="Heterokaryon incompatibility" evidence="1">
    <location>
        <begin position="54"/>
        <end position="144"/>
    </location>
</feature>
<dbReference type="Pfam" id="PF06985">
    <property type="entry name" value="HET"/>
    <property type="match status" value="1"/>
</dbReference>
<feature type="non-terminal residue" evidence="2">
    <location>
        <position position="1"/>
    </location>
</feature>
<dbReference type="RefSeq" id="XP_033570056.1">
    <property type="nucleotide sequence ID" value="XM_033714588.1"/>
</dbReference>
<reference evidence="4" key="3">
    <citation type="submission" date="2025-04" db="UniProtKB">
        <authorList>
            <consortium name="RefSeq"/>
        </authorList>
    </citation>
    <scope>IDENTIFICATION</scope>
    <source>
        <strain evidence="4">CBS 304.34</strain>
    </source>
</reference>
<gene>
    <name evidence="2 4" type="ORF">BDZ99DRAFT_354721</name>
</gene>
<dbReference type="OrthoDB" id="3486565at2759"/>
<reference evidence="2 4" key="1">
    <citation type="journal article" date="2020" name="Stud. Mycol.">
        <title>101 Dothideomycetes genomes: a test case for predicting lifestyles and emergence of pathogens.</title>
        <authorList>
            <person name="Haridas S."/>
            <person name="Albert R."/>
            <person name="Binder M."/>
            <person name="Bloem J."/>
            <person name="Labutti K."/>
            <person name="Salamov A."/>
            <person name="Andreopoulos B."/>
            <person name="Baker S."/>
            <person name="Barry K."/>
            <person name="Bills G."/>
            <person name="Bluhm B."/>
            <person name="Cannon C."/>
            <person name="Castanera R."/>
            <person name="Culley D."/>
            <person name="Daum C."/>
            <person name="Ezra D."/>
            <person name="Gonzalez J."/>
            <person name="Henrissat B."/>
            <person name="Kuo A."/>
            <person name="Liang C."/>
            <person name="Lipzen A."/>
            <person name="Lutzoni F."/>
            <person name="Magnuson J."/>
            <person name="Mondo S."/>
            <person name="Nolan M."/>
            <person name="Ohm R."/>
            <person name="Pangilinan J."/>
            <person name="Park H.-J."/>
            <person name="Ramirez L."/>
            <person name="Alfaro M."/>
            <person name="Sun H."/>
            <person name="Tritt A."/>
            <person name="Yoshinaga Y."/>
            <person name="Zwiers L.-H."/>
            <person name="Turgeon B."/>
            <person name="Goodwin S."/>
            <person name="Spatafora J."/>
            <person name="Crous P."/>
            <person name="Grigoriev I."/>
        </authorList>
    </citation>
    <scope>NUCLEOTIDE SEQUENCE</scope>
    <source>
        <strain evidence="2 4">CBS 304.34</strain>
    </source>
</reference>
<proteinExistence type="predicted"/>
<evidence type="ECO:0000313" key="3">
    <source>
        <dbReference type="Proteomes" id="UP000504636"/>
    </source>
</evidence>
<dbReference type="AlphaFoldDB" id="A0A6A6Y2R9"/>
<dbReference type="PANTHER" id="PTHR33112:SF9">
    <property type="entry name" value="HETEROKARYON INCOMPATIBILITY DOMAIN-CONTAINING PROTEIN"/>
    <property type="match status" value="1"/>
</dbReference>
<dbReference type="InterPro" id="IPR010730">
    <property type="entry name" value="HET"/>
</dbReference>
<evidence type="ECO:0000313" key="4">
    <source>
        <dbReference type="RefSeq" id="XP_033570056.1"/>
    </source>
</evidence>
<organism evidence="2">
    <name type="scientific">Mytilinidion resinicola</name>
    <dbReference type="NCBI Taxonomy" id="574789"/>
    <lineage>
        <taxon>Eukaryota</taxon>
        <taxon>Fungi</taxon>
        <taxon>Dikarya</taxon>
        <taxon>Ascomycota</taxon>
        <taxon>Pezizomycotina</taxon>
        <taxon>Dothideomycetes</taxon>
        <taxon>Pleosporomycetidae</taxon>
        <taxon>Mytilinidiales</taxon>
        <taxon>Mytilinidiaceae</taxon>
        <taxon>Mytilinidion</taxon>
    </lineage>
</organism>
<name>A0A6A6Y2R9_9PEZI</name>
<dbReference type="EMBL" id="MU003719">
    <property type="protein sequence ID" value="KAF2803092.1"/>
    <property type="molecule type" value="Genomic_DNA"/>
</dbReference>
<protein>
    <submittedName>
        <fullName evidence="2 4">HET-domain-containing protein</fullName>
    </submittedName>
</protein>
<reference evidence="4" key="2">
    <citation type="submission" date="2020-04" db="EMBL/GenBank/DDBJ databases">
        <authorList>
            <consortium name="NCBI Genome Project"/>
        </authorList>
    </citation>
    <scope>NUCLEOTIDE SEQUENCE</scope>
    <source>
        <strain evidence="4">CBS 304.34</strain>
    </source>
</reference>
<evidence type="ECO:0000259" key="1">
    <source>
        <dbReference type="Pfam" id="PF06985"/>
    </source>
</evidence>
<sequence>CQHDHKDCSGNPKTPLPTRILDVRIACTDSSLKDPKHQNPKVSLFEPRGKAAPYVCLSHRWRPISEMTRTTQSTPQKYLRNIPWSDLTKTFQDAVVFTRGLGIRYLWIDSLCIIQGNDLDWQQESVRMWSTFAQSTLTLFASGLLDVDRVGHRGIEVAHSPLLRRGWVYQERLLSPRGLHFGPDELVWECATALDCESLIKRWHDIVKEYSGLSLAFSSDRLPALSGLAKQFRKLGRYYAGMWESSLVQNMLWASGEPGNQLGRPQHRAPFWSWAS</sequence>
<dbReference type="Proteomes" id="UP000504636">
    <property type="component" value="Unplaced"/>
</dbReference>
<evidence type="ECO:0000313" key="2">
    <source>
        <dbReference type="EMBL" id="KAF2803092.1"/>
    </source>
</evidence>
<feature type="non-terminal residue" evidence="2">
    <location>
        <position position="276"/>
    </location>
</feature>
<dbReference type="PANTHER" id="PTHR33112">
    <property type="entry name" value="DOMAIN PROTEIN, PUTATIVE-RELATED"/>
    <property type="match status" value="1"/>
</dbReference>